<protein>
    <recommendedName>
        <fullName evidence="3">HECT domain-containing protein</fullName>
    </recommendedName>
</protein>
<name>A0A8S1P174_PARPR</name>
<dbReference type="GO" id="GO:0061630">
    <property type="term" value="F:ubiquitin protein ligase activity"/>
    <property type="evidence" value="ECO:0007669"/>
    <property type="project" value="TreeGrafter"/>
</dbReference>
<dbReference type="OMA" id="KERIFCQ"/>
<accession>A0A8S1P174</accession>
<gene>
    <name evidence="4" type="ORF">PPRIM_AZ9-3.1.T0950022</name>
</gene>
<keyword evidence="2" id="KW-0833">Ubl conjugation pathway</keyword>
<evidence type="ECO:0000259" key="3">
    <source>
        <dbReference type="PROSITE" id="PS50237"/>
    </source>
</evidence>
<dbReference type="Pfam" id="PF00632">
    <property type="entry name" value="HECT"/>
    <property type="match status" value="1"/>
</dbReference>
<keyword evidence="1" id="KW-0808">Transferase</keyword>
<reference evidence="4" key="1">
    <citation type="submission" date="2021-01" db="EMBL/GenBank/DDBJ databases">
        <authorList>
            <consortium name="Genoscope - CEA"/>
            <person name="William W."/>
        </authorList>
    </citation>
    <scope>NUCLEOTIDE SEQUENCE</scope>
</reference>
<dbReference type="GO" id="GO:0005737">
    <property type="term" value="C:cytoplasm"/>
    <property type="evidence" value="ECO:0007669"/>
    <property type="project" value="TreeGrafter"/>
</dbReference>
<evidence type="ECO:0000313" key="4">
    <source>
        <dbReference type="EMBL" id="CAD8094144.1"/>
    </source>
</evidence>
<dbReference type="Proteomes" id="UP000688137">
    <property type="component" value="Unassembled WGS sequence"/>
</dbReference>
<dbReference type="InterPro" id="IPR050409">
    <property type="entry name" value="E3_ubiq-protein_ligase"/>
</dbReference>
<dbReference type="GO" id="GO:0000209">
    <property type="term" value="P:protein polyubiquitination"/>
    <property type="evidence" value="ECO:0007669"/>
    <property type="project" value="TreeGrafter"/>
</dbReference>
<dbReference type="PANTHER" id="PTHR11254:SF67">
    <property type="entry name" value="E3 UBIQUITIN-PROTEIN LIGASE HUWE1"/>
    <property type="match status" value="1"/>
</dbReference>
<comment type="caution">
    <text evidence="4">The sequence shown here is derived from an EMBL/GenBank/DDBJ whole genome shotgun (WGS) entry which is preliminary data.</text>
</comment>
<proteinExistence type="predicted"/>
<evidence type="ECO:0000256" key="2">
    <source>
        <dbReference type="PROSITE-ProRule" id="PRU00104"/>
    </source>
</evidence>
<dbReference type="PANTHER" id="PTHR11254">
    <property type="entry name" value="HECT DOMAIN UBIQUITIN-PROTEIN LIGASE"/>
    <property type="match status" value="1"/>
</dbReference>
<dbReference type="InterPro" id="IPR000569">
    <property type="entry name" value="HECT_dom"/>
</dbReference>
<evidence type="ECO:0000313" key="5">
    <source>
        <dbReference type="Proteomes" id="UP000688137"/>
    </source>
</evidence>
<feature type="active site" description="Glycyl thioester intermediate" evidence="2">
    <location>
        <position position="4021"/>
    </location>
</feature>
<dbReference type="GO" id="GO:0006511">
    <property type="term" value="P:ubiquitin-dependent protein catabolic process"/>
    <property type="evidence" value="ECO:0007669"/>
    <property type="project" value="TreeGrafter"/>
</dbReference>
<keyword evidence="5" id="KW-1185">Reference proteome</keyword>
<dbReference type="SMART" id="SM00119">
    <property type="entry name" value="HECTc"/>
    <property type="match status" value="1"/>
</dbReference>
<sequence length="4054" mass="483752">MGCISSKDNTIKLDRQSAYVFTLNQNNNSKKASTKQKFQTDDQSKQKIEIINQNNIFINKERSSHLKQATQILNINKDNQFKQKVETLKQYYKNNTQFQRSHQKDFDEIMLHIQSKTITLQILLNKNDQLQMPPLDILFVINNEGKQLIELILNHIDNYDIITQLLLEQNLSESHLQIIAIPLFRKLKYLHSNLNVERAIQFLKATSKTKFIEVILNASLQNGNKNIIQNFSNIFTYINKLNELHLKFFKILCQMIKGVKAFEKKYEEYLDASITYKLKNFKISKKIKKGHMQDELKMQSTLRELQFNIFHQVSLNQKWDIFSLYSNSLIQTPNNSQHTPIMVLLQNAPFKIILKYIQQFPQSFTRGIDYSTSQGLNLLHCFCLNKNLSPKIDNNCQEIMNLFQKSKNFKQLLLQPFQDQIPLIFYLNRYKVIDQQFLDFLGQNLKKDFNFHVLDTQAQILGEQLKFRKIKQKKSIKDLKKMKKPAFKYTQYELNIELSKELQQQYDLYYLHYIQLMKIIIKRKFSIKYSHLTQFFTFTSYFPYDLGTTHHSFLQILLQNQNDDLILQELKKFNFINHLQAQKKELDKFNIQLPTDYSLEAQLLAKLIYLKQDIKDQSSQLHQEINQIILEQLKRNPNLLWSKIYGNSKLIYEGFNTTLYQLIKQLLDVVFVKNVLEISIYNNCQDHIMKEFIFQELLYRKVTKNEIDLRNFCDSFPRSIEFNETIKKIDVKVDKDTKNYQVKLYTWNLGLDKSENKLEITEFYLFIQHFKQKSIQNVIQQSTKKSELQQQQKITVYFLQALLESEITLPLINSIINLNPNYFIPKIWWLTQKSSPNKQLLQLISTKHINPIVITQTNINQLDLFFDWQMSGVQFKILRFPKKKYLFHDLLIKSQLICFQQINKLPFVIALAIDDYFNEELSKFLKNSEIKKTKEIISQIQLHKMLQNQATKNIQLLIDYFNLDAYSLIYILGLNHFSNSKLFEYTPSEIQEVNKFNFNHQIQQLLKQNFKYYDQICPIFIFKQQNNKTVEKSKKAITTYFIPLIDYLNYESLSMFDIKLRNQLYERLNFQIQFDKFNDERIMEILIEDIIKLRRQEFGIEKMARFITTSFKKAINNNINIAEILCRHLSKEELQYTKNVAINLLFELSLISNQICIQYLNKLTLQNYQFLQVYYYALSNRNIELLNHLINYYYENRMSSVYVYNYLYLNINVTNYHKALYQKYYLVFNVNQYQLLYNTVKLNSQTISEHIQMFILFGCVDQLKFLIQQPNIQIEVQNFYFHYVFSKKMCIENVLGIEVNKFPKNLTNKQIQLQQYFLKNFKRTYQQFCKFSLYREDCAFNFYEQNIDYVQTFEILNNIMQKSKEKTEELDGFNELYSLIIDPQAKQIKLKNELISYLCKLFIRTKTLNKYIADHYDQYILLFNSNSRNIVIIFDFKKPKYFSLKFVQEILIEYIEQLKNKNNLQIYERLTEYIFKYHLKNLKLVECLKLGLQNYNLTKFDQTTLYYAQSQVKILPKTSYDYSKNKHFYNRYKLIQNIMNIDEVCLDNMTPIQVLLGKGQINHVQQISYSNSNLMAALISNNFSTIQGVLDLSKNPKKICSDFKLFHIILKFQNEKNIISFFDKYIDDSIKDINQLMFLQDESILLSIVQKRQYKVFDRIIRQYLQKLTNSKTYVQIVQQHLQMKIKESDLMIYQLGILHKSYFIFDFLDGIIQANEIIQLITTLDFNLASMLSNQQQGDKKFNLFAQYYLNNLQILLIPTQKQKQNLSEPQNLQNKNKEKKIQDLCVWKKDNYNNIQRNVQLDNLLDIEHACIYKVFGFNQFIIKYLKNNFKYFSLFQSSAQDILIAIDITKGHTKLLEFYLNSLPLEKLKDNLDEVVKKCQQFYLIQNPIFYKVMLTYPEQFLGLLKPSDFNLEISLLLSYKLKQTQILQNFIKNQLQMQPDESQNLNGIDKIQNNYLFMMSLFLNNFQLPILQTEIKNINIEILIKSLKFIEENFEKQQTIISNEGLQYILNLLNKEIVISNKNRFQQLINSQLTGQPIILGMIWIQQIQEIVQLFFSKLPKWGIFVNNVMISFDNVPISFNNEHYILPLQYKNDRFELDEIYIIEFMSGLKQLKYERVMETESNRFQKFQEKWPQYNFNFLFKKINVNLIPSYCFEHIDDIDLEIQNTKENKVIQNKTSKQNYKNIKQKAKHLQENENNKEHFGLYESMIFFKNLLDPLKENPENYDINDLQAPHKNQDEDEKIINESKGYTQKETGTNSLAKKLLKKKIEIIKTILPNNKYKSRFTNEQITIFMEFYNFIYPQQTDLFLQQLSSQEYLQQYNPKATLEFLIYKLKQYYHNLQEFIQTEKYEKWTITIPYYIENDQFIYQEIQFTPYAIQFIFQKLLNFIQTVRNFSNFEIDIIQWRINTISLLQVLVKTILDYQFLDNKSVDIFTIIDSICKWNLLQLLLAQIIYRNLMSLPKVTNLFSRIYVEFQEKTTTQQQTKSHSTFFLDQIFQFEQTEYRIYNKTLIITLNVFVRQEKIQWNTSQLNKQLYRSQFNKSTIFQASQIDFHLYNVINESDFFFDVFQPEDLVAYFFNRQEIDQYIQIFSYQLSKFVNKDVSLIVNHTQLKKLYEDQIIEIKGITDRKVKVQKQNQIQDQLIRLKNFFLENVTDSFFEQLTSESFEQLFLVKLSILLQSIRLNNQLSQSTQQNFRRAIKSTKSKVVEKIAKFSTYQLLSFQFGFQLTPTYFLQIVKVGDICMVLYQEDGQLKLEPCQFIKNEDSSLLYFFMLQDEETILNLDEIDGKLRAPFQENKILNLVFEDIITIIWFRSTWPIEQNFNDEILNLIFIDQNGNILACHEKKFLQKINMIQKFENEQQKQILLDNLFGQNLVSIYDKFALTQIIPIIPSQINYNFKFEDKQQSNVIKNNNDIDITISKNDFYLDKLSIGNFNTACYFDSNLGIQKYVKKFNKFTQRIKEMSKILIKIYFDDNLNKHPSFYLEQFFAHNNIFEEFESGFIEFCEEKQFPQIENSLSYLFDVPSLTYVKERIFCQIVKQIEFHFKLNQTHELIQYQNGNLRIYMFANGDKPIKQDISCFISNLIVKFQQFKLSNLIIQDQLYDIEIQEDQQSQLSNNLANTILLTKYLYQLIQLKQNQKYEKKITFLLQFNQQEQCFYKFNRQNRQIILQYNLLKDFCLDVFLLDYLNFCNYQGQIKYENLIVDNTLFNCQILQNLINVKENQYYPQLKKEDKNLYISKDFSYLQILEGRLDPKEQERGFLLFQCRGVYQAIIIFKSQQKYIPLYQYFKQHENRQFFGQSFYFLISGLNQRIDLDNQLNNIYVKIIANNKKIKRSLNYYKRYNSKLNINTRLITTNVALVELIVQGVKSVKIRSMTPSLLMSSINNANYTNSITIQFDPEKTIQQSQNKLAHIGVLIEDEKNDQIYKPISFSQRQSNGLQTENVKIVQFLLKGIDYKPSIFQKSNISNSKFDLTDLQNDNVINTLNQNQLKIASFCGQMRTDFLEFLDFTGSQIACENAIFVHSQYQQIYVQPKVFKETLGLKFKWQPIIKGIYNLYLGDQKIDGQFIVLANNVDYRKCEIILSEKINTLTLYQTIKFIIKLRDHLNNIYGDIEYKLNQIQPAVETENKFSNEIVKLIGPNKEGIIIINITFAQKEDIEHQPEDVKINISLLEKLKQSYTFHLEGLNLEMRIIKYYQKLKLPKVFRELTIDRNKFGSDILKLSNSNFKCPLKIKFKGEEGSDDGGLRREFYNKIGEMIKSPQNGFFQQNTKSQTYFYSPKFNLDKNRDGYALVFGKLIANSLLNKEIIGVPFAHQFWKLIFNQPITFEDLDGIMDENEFSNYKSLKYMTKEELEMLEVNFTIIKAKDTIQLIAGGDKIFVSIHNKDTYLQRIAEYYIIERFQQITKKIIEGFDSVLDKKLLIECFDFTEMHTLTVGSDEIQPDKILELVKYQNGSDQLISFFQKFINQLETEQLHDFLQFTTGSPYLPWNSKPTIQIEFQESMKETNLPRSQTCFYKLAIPYYKTYEEFKKKMEIAIEYGQEGFGQF</sequence>
<dbReference type="EMBL" id="CAJJDM010000098">
    <property type="protein sequence ID" value="CAD8094144.1"/>
    <property type="molecule type" value="Genomic_DNA"/>
</dbReference>
<feature type="domain" description="HECT" evidence="3">
    <location>
        <begin position="3730"/>
        <end position="4054"/>
    </location>
</feature>
<dbReference type="PROSITE" id="PS50237">
    <property type="entry name" value="HECT"/>
    <property type="match status" value="1"/>
</dbReference>
<organism evidence="4 5">
    <name type="scientific">Paramecium primaurelia</name>
    <dbReference type="NCBI Taxonomy" id="5886"/>
    <lineage>
        <taxon>Eukaryota</taxon>
        <taxon>Sar</taxon>
        <taxon>Alveolata</taxon>
        <taxon>Ciliophora</taxon>
        <taxon>Intramacronucleata</taxon>
        <taxon>Oligohymenophorea</taxon>
        <taxon>Peniculida</taxon>
        <taxon>Parameciidae</taxon>
        <taxon>Paramecium</taxon>
    </lineage>
</organism>
<evidence type="ECO:0000256" key="1">
    <source>
        <dbReference type="ARBA" id="ARBA00022679"/>
    </source>
</evidence>